<dbReference type="STRING" id="69279.BG36_07190"/>
<feature type="transmembrane region" description="Helical" evidence="8">
    <location>
        <begin position="300"/>
        <end position="318"/>
    </location>
</feature>
<feature type="transmembrane region" description="Helical" evidence="8">
    <location>
        <begin position="9"/>
        <end position="29"/>
    </location>
</feature>
<keyword evidence="2" id="KW-0813">Transport</keyword>
<comment type="caution">
    <text evidence="9">The sequence shown here is derived from an EMBL/GenBank/DDBJ whole genome shotgun (WGS) entry which is preliminary data.</text>
</comment>
<comment type="subcellular location">
    <subcellularLocation>
        <location evidence="1">Cell membrane</location>
        <topology evidence="1">Multi-pass membrane protein</topology>
    </subcellularLocation>
</comment>
<organism evidence="9 11">
    <name type="scientific">Aquamicrobium defluvii</name>
    <dbReference type="NCBI Taxonomy" id="69279"/>
    <lineage>
        <taxon>Bacteria</taxon>
        <taxon>Pseudomonadati</taxon>
        <taxon>Pseudomonadota</taxon>
        <taxon>Alphaproteobacteria</taxon>
        <taxon>Hyphomicrobiales</taxon>
        <taxon>Phyllobacteriaceae</taxon>
        <taxon>Aquamicrobium</taxon>
    </lineage>
</organism>
<dbReference type="PANTHER" id="PTHR32196:SF21">
    <property type="entry name" value="ABC TRANSPORTER PERMEASE PROTEIN YPHD-RELATED"/>
    <property type="match status" value="1"/>
</dbReference>
<dbReference type="Proteomes" id="UP000019849">
    <property type="component" value="Unassembled WGS sequence"/>
</dbReference>
<evidence type="ECO:0000313" key="10">
    <source>
        <dbReference type="EMBL" id="TDR35225.1"/>
    </source>
</evidence>
<keyword evidence="4" id="KW-0997">Cell inner membrane</keyword>
<dbReference type="CDD" id="cd06579">
    <property type="entry name" value="TM_PBP1_transp_AraH_like"/>
    <property type="match status" value="1"/>
</dbReference>
<dbReference type="OrthoDB" id="192433at2"/>
<dbReference type="RefSeq" id="WP_035027585.1">
    <property type="nucleotide sequence ID" value="NZ_KK073891.1"/>
</dbReference>
<feature type="transmembrane region" description="Helical" evidence="8">
    <location>
        <begin position="249"/>
        <end position="268"/>
    </location>
</feature>
<keyword evidence="6 8" id="KW-1133">Transmembrane helix</keyword>
<proteinExistence type="predicted"/>
<evidence type="ECO:0000256" key="5">
    <source>
        <dbReference type="ARBA" id="ARBA00022692"/>
    </source>
</evidence>
<feature type="transmembrane region" description="Helical" evidence="8">
    <location>
        <begin position="167"/>
        <end position="189"/>
    </location>
</feature>
<dbReference type="GO" id="GO:0005886">
    <property type="term" value="C:plasma membrane"/>
    <property type="evidence" value="ECO:0007669"/>
    <property type="project" value="UniProtKB-SubCell"/>
</dbReference>
<evidence type="ECO:0000256" key="2">
    <source>
        <dbReference type="ARBA" id="ARBA00022448"/>
    </source>
</evidence>
<feature type="transmembrane region" description="Helical" evidence="8">
    <location>
        <begin position="219"/>
        <end position="243"/>
    </location>
</feature>
<dbReference type="EMBL" id="SNZF01000010">
    <property type="protein sequence ID" value="TDR35225.1"/>
    <property type="molecule type" value="Genomic_DNA"/>
</dbReference>
<evidence type="ECO:0000256" key="7">
    <source>
        <dbReference type="ARBA" id="ARBA00023136"/>
    </source>
</evidence>
<keyword evidence="7 8" id="KW-0472">Membrane</keyword>
<feature type="transmembrane region" description="Helical" evidence="8">
    <location>
        <begin position="89"/>
        <end position="109"/>
    </location>
</feature>
<reference evidence="10 12" key="2">
    <citation type="submission" date="2019-03" db="EMBL/GenBank/DDBJ databases">
        <title>Genomic Encyclopedia of Type Strains, Phase IV (KMG-IV): sequencing the most valuable type-strain genomes for metagenomic binning, comparative biology and taxonomic classification.</title>
        <authorList>
            <person name="Goeker M."/>
        </authorList>
    </citation>
    <scope>NUCLEOTIDE SEQUENCE [LARGE SCALE GENOMIC DNA]</scope>
    <source>
        <strain evidence="10 12">DSM 11603</strain>
    </source>
</reference>
<keyword evidence="12" id="KW-1185">Reference proteome</keyword>
<evidence type="ECO:0000313" key="11">
    <source>
        <dbReference type="Proteomes" id="UP000019849"/>
    </source>
</evidence>
<dbReference type="GO" id="GO:0022857">
    <property type="term" value="F:transmembrane transporter activity"/>
    <property type="evidence" value="ECO:0007669"/>
    <property type="project" value="InterPro"/>
</dbReference>
<dbReference type="Proteomes" id="UP000294958">
    <property type="component" value="Unassembled WGS sequence"/>
</dbReference>
<keyword evidence="3" id="KW-1003">Cell membrane</keyword>
<evidence type="ECO:0000313" key="9">
    <source>
        <dbReference type="EMBL" id="EXL05383.1"/>
    </source>
</evidence>
<dbReference type="HOGENOM" id="CLU_028880_0_1_5"/>
<evidence type="ECO:0000256" key="4">
    <source>
        <dbReference type="ARBA" id="ARBA00022519"/>
    </source>
</evidence>
<dbReference type="PANTHER" id="PTHR32196">
    <property type="entry name" value="ABC TRANSPORTER PERMEASE PROTEIN YPHD-RELATED-RELATED"/>
    <property type="match status" value="1"/>
</dbReference>
<protein>
    <submittedName>
        <fullName evidence="9">ABC transporter permease</fullName>
    </submittedName>
    <submittedName>
        <fullName evidence="10">Monosaccharide ABC transporter membrane protein (CUT2 family)</fullName>
    </submittedName>
</protein>
<dbReference type="EMBL" id="JENY01000019">
    <property type="protein sequence ID" value="EXL05383.1"/>
    <property type="molecule type" value="Genomic_DNA"/>
</dbReference>
<evidence type="ECO:0000256" key="8">
    <source>
        <dbReference type="SAM" id="Phobius"/>
    </source>
</evidence>
<keyword evidence="5 8" id="KW-0812">Transmembrane</keyword>
<dbReference type="PATRIC" id="fig|69279.3.peg.2826"/>
<accession>A0A011UHP5</accession>
<evidence type="ECO:0000256" key="3">
    <source>
        <dbReference type="ARBA" id="ARBA00022475"/>
    </source>
</evidence>
<evidence type="ECO:0000313" key="12">
    <source>
        <dbReference type="Proteomes" id="UP000294958"/>
    </source>
</evidence>
<feature type="transmembrane region" description="Helical" evidence="8">
    <location>
        <begin position="35"/>
        <end position="56"/>
    </location>
</feature>
<reference evidence="9 11" key="1">
    <citation type="submission" date="2014-02" db="EMBL/GenBank/DDBJ databases">
        <title>Aquamicrobium defluvii Genome sequencing.</title>
        <authorList>
            <person name="Wang X."/>
        </authorList>
    </citation>
    <scope>NUCLEOTIDE SEQUENCE [LARGE SCALE GENOMIC DNA]</scope>
    <source>
        <strain evidence="9 11">W13Z1</strain>
    </source>
</reference>
<evidence type="ECO:0000256" key="6">
    <source>
        <dbReference type="ARBA" id="ARBA00022989"/>
    </source>
</evidence>
<feature type="transmembrane region" description="Helical" evidence="8">
    <location>
        <begin position="116"/>
        <end position="141"/>
    </location>
</feature>
<dbReference type="InterPro" id="IPR001851">
    <property type="entry name" value="ABC_transp_permease"/>
</dbReference>
<name>A0A011UHP5_9HYPH</name>
<gene>
    <name evidence="9" type="ORF">BG36_07190</name>
    <name evidence="10" type="ORF">DES43_11031</name>
</gene>
<sequence length="325" mass="34477">MRSLQSTEAVIAAVLVVVMLLIGLINPAFWGVDNLFSLARANVVIGIMALGVLLIMISGGIDVSFPAISAAALYITVRTMVALDYDGVVLPFIAASVIGVLLGTFNAFIIERFRMIPLIVTLGTASIVRGLVLGLLGTSIVNINKMPKELIAFGKQDLVSVTAQNGATVGLTAMVLVYIGVAVVMHIVLRHTMMGRSVYAYGGDPESARRAGVNTRRTIYFVYCTAGLLAGFAGLLHASMIWQANPRDFIGLELDVIAAVVLGGASIFGGRGSVLGTMIGVFTLVMIKNSLILMKVDTTWQRVVVGVIIIAATAITAWRDRKKLV</sequence>
<dbReference type="Pfam" id="PF02653">
    <property type="entry name" value="BPD_transp_2"/>
    <property type="match status" value="1"/>
</dbReference>
<dbReference type="eggNOG" id="COG1172">
    <property type="taxonomic scope" value="Bacteria"/>
</dbReference>
<evidence type="ECO:0000256" key="1">
    <source>
        <dbReference type="ARBA" id="ARBA00004651"/>
    </source>
</evidence>
<dbReference type="AlphaFoldDB" id="A0A011UHP5"/>